<dbReference type="EMBL" id="CP060716">
    <property type="protein sequence ID" value="QNN61977.1"/>
    <property type="molecule type" value="Genomic_DNA"/>
</dbReference>
<dbReference type="CDD" id="cd06558">
    <property type="entry name" value="crotonase-like"/>
    <property type="match status" value="1"/>
</dbReference>
<evidence type="ECO:0000313" key="5">
    <source>
        <dbReference type="EMBL" id="QNN61977.1"/>
    </source>
</evidence>
<keyword evidence="2" id="KW-0443">Lipid metabolism</keyword>
<dbReference type="InterPro" id="IPR029045">
    <property type="entry name" value="ClpP/crotonase-like_dom_sf"/>
</dbReference>
<dbReference type="InterPro" id="IPR001753">
    <property type="entry name" value="Enoyl-CoA_hydra/iso"/>
</dbReference>
<protein>
    <submittedName>
        <fullName evidence="5">Enoyl-CoA hydratase/isomerase family protein</fullName>
    </submittedName>
</protein>
<proteinExistence type="inferred from homology"/>
<evidence type="ECO:0000256" key="2">
    <source>
        <dbReference type="ARBA" id="ARBA00023098"/>
    </source>
</evidence>
<dbReference type="Gene3D" id="3.90.226.10">
    <property type="entry name" value="2-enoyl-CoA Hydratase, Chain A, domain 1"/>
    <property type="match status" value="1"/>
</dbReference>
<evidence type="ECO:0000256" key="3">
    <source>
        <dbReference type="ARBA" id="ARBA00023239"/>
    </source>
</evidence>
<reference evidence="5 6" key="1">
    <citation type="submission" date="2020-08" db="EMBL/GenBank/DDBJ databases">
        <title>Genome sequence of Leucobacter denitrificans KACC 14055T.</title>
        <authorList>
            <person name="Hyun D.-W."/>
            <person name="Bae J.-W."/>
        </authorList>
    </citation>
    <scope>NUCLEOTIDE SEQUENCE [LARGE SCALE GENOMIC DNA]</scope>
    <source>
        <strain evidence="5 6">KACC 14055</strain>
    </source>
</reference>
<dbReference type="GO" id="GO:0006635">
    <property type="term" value="P:fatty acid beta-oxidation"/>
    <property type="evidence" value="ECO:0007669"/>
    <property type="project" value="TreeGrafter"/>
</dbReference>
<dbReference type="PANTHER" id="PTHR11941">
    <property type="entry name" value="ENOYL-COA HYDRATASE-RELATED"/>
    <property type="match status" value="1"/>
</dbReference>
<keyword evidence="5" id="KW-0413">Isomerase</keyword>
<dbReference type="AlphaFoldDB" id="A0A7G9S2A2"/>
<organism evidence="5 6">
    <name type="scientific">Leucobacter denitrificans</name>
    <dbReference type="NCBI Taxonomy" id="683042"/>
    <lineage>
        <taxon>Bacteria</taxon>
        <taxon>Bacillati</taxon>
        <taxon>Actinomycetota</taxon>
        <taxon>Actinomycetes</taxon>
        <taxon>Micrococcales</taxon>
        <taxon>Microbacteriaceae</taxon>
        <taxon>Leucobacter</taxon>
    </lineage>
</organism>
<dbReference type="Gene3D" id="1.10.12.10">
    <property type="entry name" value="Lyase 2-enoyl-coa Hydratase, Chain A, domain 2"/>
    <property type="match status" value="1"/>
</dbReference>
<dbReference type="Pfam" id="PF00378">
    <property type="entry name" value="ECH_1"/>
    <property type="match status" value="1"/>
</dbReference>
<dbReference type="Proteomes" id="UP000515934">
    <property type="component" value="Chromosome"/>
</dbReference>
<dbReference type="KEGG" id="ldn:H9L06_06515"/>
<comment type="similarity">
    <text evidence="1 4">Belongs to the enoyl-CoA hydratase/isomerase family.</text>
</comment>
<dbReference type="SUPFAM" id="SSF52096">
    <property type="entry name" value="ClpP/crotonase"/>
    <property type="match status" value="1"/>
</dbReference>
<dbReference type="InterPro" id="IPR014748">
    <property type="entry name" value="Enoyl-CoA_hydra_C"/>
</dbReference>
<dbReference type="PANTHER" id="PTHR11941:SF169">
    <property type="entry name" value="(7AS)-7A-METHYL-1,5-DIOXO-2,3,5,6,7,7A-HEXAHYDRO-1H-INDENE-CARBOXYL-COA HYDROLASE"/>
    <property type="match status" value="1"/>
</dbReference>
<dbReference type="RefSeq" id="WP_187554448.1">
    <property type="nucleotide sequence ID" value="NZ_CP060716.1"/>
</dbReference>
<dbReference type="PROSITE" id="PS00166">
    <property type="entry name" value="ENOYL_COA_HYDRATASE"/>
    <property type="match status" value="1"/>
</dbReference>
<gene>
    <name evidence="5" type="ORF">H9L06_06515</name>
</gene>
<name>A0A7G9S2A2_9MICO</name>
<dbReference type="GO" id="GO:0016853">
    <property type="term" value="F:isomerase activity"/>
    <property type="evidence" value="ECO:0007669"/>
    <property type="project" value="UniProtKB-KW"/>
</dbReference>
<dbReference type="InterPro" id="IPR018376">
    <property type="entry name" value="Enoyl-CoA_hyd/isom_CS"/>
</dbReference>
<accession>A0A7G9S2A2</accession>
<evidence type="ECO:0000256" key="4">
    <source>
        <dbReference type="RuleBase" id="RU003707"/>
    </source>
</evidence>
<dbReference type="GO" id="GO:0016829">
    <property type="term" value="F:lyase activity"/>
    <property type="evidence" value="ECO:0007669"/>
    <property type="project" value="UniProtKB-KW"/>
</dbReference>
<evidence type="ECO:0000256" key="1">
    <source>
        <dbReference type="ARBA" id="ARBA00005254"/>
    </source>
</evidence>
<sequence length="249" mass="27057">MSVVTERFDSTLVVTIDRYEKRNAIDRNTSEQIESALNELEDDSSLRAGVITGTGGVFCAGSDLKAEIGSNYMPRGGEYGVIRRRRTKPLIAAVEGVAFGGGFEIALACDLIVASREARFALPEATRGTLAASGGMFRAQRALPRNVANELLLTGEALSAERAYAFGFVNELCEPGKALSAAVEFARRIRKASPASIRATLAVRDQVWEHVEAVGWNATEEHLESVRRGPEMAEGIAAFFERRPPHWAD</sequence>
<keyword evidence="3" id="KW-0456">Lyase</keyword>
<keyword evidence="6" id="KW-1185">Reference proteome</keyword>
<evidence type="ECO:0000313" key="6">
    <source>
        <dbReference type="Proteomes" id="UP000515934"/>
    </source>
</evidence>